<dbReference type="EMBL" id="BK032652">
    <property type="protein sequence ID" value="DAF53403.1"/>
    <property type="molecule type" value="Genomic_DNA"/>
</dbReference>
<reference evidence="1" key="1">
    <citation type="journal article" date="2021" name="Proc. Natl. Acad. Sci. U.S.A.">
        <title>A Catalog of Tens of Thousands of Viruses from Human Metagenomes Reveals Hidden Associations with Chronic Diseases.</title>
        <authorList>
            <person name="Tisza M.J."/>
            <person name="Buck C.B."/>
        </authorList>
    </citation>
    <scope>NUCLEOTIDE SEQUENCE</scope>
    <source>
        <strain evidence="1">CtkyE7</strain>
    </source>
</reference>
<proteinExistence type="predicted"/>
<evidence type="ECO:0000313" key="1">
    <source>
        <dbReference type="EMBL" id="DAF53403.1"/>
    </source>
</evidence>
<protein>
    <submittedName>
        <fullName evidence="1">Uncharacterized protein</fullName>
    </submittedName>
</protein>
<name>A0A8S5SRG0_9CAUD</name>
<sequence length="251" mass="27842">MGYANRGSTMALINFLEIYNADRHLIINNKYKNLRLLKVDKLPSPAGVSGDGSNWRYWEYEIDFNVNYIPAIYCDNSQYYVTAEVNGGKMTIQVHAPASVSMTAGQVHDAVTLYIFTEEADSDTSGAGVFIWDPETRKLVFNSKTPYLRVVGSHIKSEISTNDAAGLAAVMPETNFPCAKVAAIMFSMHEFQKSTPQVVIHSSLKLNWLSPNRIKTYWLADGAIFNPGGDIRIPGGVLRITCILFVNVTGY</sequence>
<accession>A0A8S5SRG0</accession>
<organism evidence="1">
    <name type="scientific">Siphoviridae sp. ctkyE7</name>
    <dbReference type="NCBI Taxonomy" id="2827926"/>
    <lineage>
        <taxon>Viruses</taxon>
        <taxon>Duplodnaviria</taxon>
        <taxon>Heunggongvirae</taxon>
        <taxon>Uroviricota</taxon>
        <taxon>Caudoviricetes</taxon>
    </lineage>
</organism>